<evidence type="ECO:0000256" key="1">
    <source>
        <dbReference type="SAM" id="MobiDB-lite"/>
    </source>
</evidence>
<keyword evidence="3" id="KW-1185">Reference proteome</keyword>
<sequence length="81" mass="9107">MPHDAVNDTKCDEMDARNPPKPGKDMRLRKQIVRGVSENFFLYVKQGDSVASYCIVQQAGTFDISDGLNVVETSPRSFKRT</sequence>
<proteinExistence type="predicted"/>
<protein>
    <submittedName>
        <fullName evidence="2">15873_t:CDS:1</fullName>
    </submittedName>
</protein>
<dbReference type="EMBL" id="CAJVPV010022265">
    <property type="protein sequence ID" value="CAG8720365.1"/>
    <property type="molecule type" value="Genomic_DNA"/>
</dbReference>
<feature type="region of interest" description="Disordered" evidence="1">
    <location>
        <begin position="1"/>
        <end position="25"/>
    </location>
</feature>
<comment type="caution">
    <text evidence="2">The sequence shown here is derived from an EMBL/GenBank/DDBJ whole genome shotgun (WGS) entry which is preliminary data.</text>
</comment>
<accession>A0A9N9I4J4</accession>
<reference evidence="2" key="1">
    <citation type="submission" date="2021-06" db="EMBL/GenBank/DDBJ databases">
        <authorList>
            <person name="Kallberg Y."/>
            <person name="Tangrot J."/>
            <person name="Rosling A."/>
        </authorList>
    </citation>
    <scope>NUCLEOTIDE SEQUENCE</scope>
    <source>
        <strain evidence="2">CL551</strain>
    </source>
</reference>
<gene>
    <name evidence="2" type="ORF">AMORRO_LOCUS13300</name>
</gene>
<dbReference type="Proteomes" id="UP000789342">
    <property type="component" value="Unassembled WGS sequence"/>
</dbReference>
<name>A0A9N9I4J4_9GLOM</name>
<organism evidence="2 3">
    <name type="scientific">Acaulospora morrowiae</name>
    <dbReference type="NCBI Taxonomy" id="94023"/>
    <lineage>
        <taxon>Eukaryota</taxon>
        <taxon>Fungi</taxon>
        <taxon>Fungi incertae sedis</taxon>
        <taxon>Mucoromycota</taxon>
        <taxon>Glomeromycotina</taxon>
        <taxon>Glomeromycetes</taxon>
        <taxon>Diversisporales</taxon>
        <taxon>Acaulosporaceae</taxon>
        <taxon>Acaulospora</taxon>
    </lineage>
</organism>
<dbReference type="AlphaFoldDB" id="A0A9N9I4J4"/>
<evidence type="ECO:0000313" key="2">
    <source>
        <dbReference type="EMBL" id="CAG8720365.1"/>
    </source>
</evidence>
<evidence type="ECO:0000313" key="3">
    <source>
        <dbReference type="Proteomes" id="UP000789342"/>
    </source>
</evidence>